<proteinExistence type="predicted"/>
<sequence length="142" mass="16124">MPVMPELAKEKSKEGLEAFAEYWYSLINYGFETGNTEPTKETSGSDCVVCRSFYRMVNNGYADDDWIVGGKIELVTNHSDFILTADGLYQVLANIQQDELQYRGPANVLYEVDDGIRDITVQMIEASYLGDRWQATRVVTMK</sequence>
<protein>
    <submittedName>
        <fullName evidence="2">DUF6318 family protein</fullName>
    </submittedName>
</protein>
<evidence type="ECO:0000313" key="2">
    <source>
        <dbReference type="EMBL" id="MCC3266733.1"/>
    </source>
</evidence>
<name>A0ABS8GN96_9MICC</name>
<evidence type="ECO:0000313" key="3">
    <source>
        <dbReference type="Proteomes" id="UP001139168"/>
    </source>
</evidence>
<comment type="caution">
    <text evidence="2">The sequence shown here is derived from an EMBL/GenBank/DDBJ whole genome shotgun (WGS) entry which is preliminary data.</text>
</comment>
<feature type="domain" description="DUF6318" evidence="1">
    <location>
        <begin position="1"/>
        <end position="137"/>
    </location>
</feature>
<dbReference type="Proteomes" id="UP001139168">
    <property type="component" value="Unassembled WGS sequence"/>
</dbReference>
<reference evidence="2" key="1">
    <citation type="submission" date="2021-10" db="EMBL/GenBank/DDBJ databases">
        <title>Novel species in genus Arthrobacter.</title>
        <authorList>
            <person name="Liu Y."/>
        </authorList>
    </citation>
    <scope>NUCLEOTIDE SEQUENCE</scope>
    <source>
        <strain evidence="2">Zg-Y786</strain>
    </source>
</reference>
<evidence type="ECO:0000259" key="1">
    <source>
        <dbReference type="Pfam" id="PF19843"/>
    </source>
</evidence>
<accession>A0ABS8GN96</accession>
<dbReference type="Pfam" id="PF19843">
    <property type="entry name" value="DUF6318"/>
    <property type="match status" value="1"/>
</dbReference>
<keyword evidence="3" id="KW-1185">Reference proteome</keyword>
<organism evidence="2 3">
    <name type="scientific">Arthrobacter gengyunqii</name>
    <dbReference type="NCBI Taxonomy" id="2886940"/>
    <lineage>
        <taxon>Bacteria</taxon>
        <taxon>Bacillati</taxon>
        <taxon>Actinomycetota</taxon>
        <taxon>Actinomycetes</taxon>
        <taxon>Micrococcales</taxon>
        <taxon>Micrococcaceae</taxon>
        <taxon>Arthrobacter</taxon>
    </lineage>
</organism>
<gene>
    <name evidence="2" type="ORF">LJ752_11870</name>
</gene>
<dbReference type="EMBL" id="JAJFZQ010000006">
    <property type="protein sequence ID" value="MCC3266733.1"/>
    <property type="molecule type" value="Genomic_DNA"/>
</dbReference>
<dbReference type="InterPro" id="IPR046281">
    <property type="entry name" value="DUF6318"/>
</dbReference>